<dbReference type="PANTHER" id="PTHR42928:SF3">
    <property type="entry name" value="UPF0065 PROTEIN YFLP"/>
    <property type="match status" value="1"/>
</dbReference>
<dbReference type="AlphaFoldDB" id="W9GZ07"/>
<evidence type="ECO:0000256" key="2">
    <source>
        <dbReference type="SAM" id="SignalP"/>
    </source>
</evidence>
<evidence type="ECO:0000313" key="4">
    <source>
        <dbReference type="Proteomes" id="UP000019486"/>
    </source>
</evidence>
<keyword evidence="4" id="KW-1185">Reference proteome</keyword>
<dbReference type="PIRSF" id="PIRSF017082">
    <property type="entry name" value="YflP"/>
    <property type="match status" value="1"/>
</dbReference>
<proteinExistence type="inferred from homology"/>
<evidence type="ECO:0000313" key="3">
    <source>
        <dbReference type="EMBL" id="EWY36708.1"/>
    </source>
</evidence>
<feature type="chain" id="PRO_5004920727" evidence="2">
    <location>
        <begin position="32"/>
        <end position="326"/>
    </location>
</feature>
<feature type="signal peptide" evidence="2">
    <location>
        <begin position="1"/>
        <end position="31"/>
    </location>
</feature>
<dbReference type="PANTHER" id="PTHR42928">
    <property type="entry name" value="TRICARBOXYLATE-BINDING PROTEIN"/>
    <property type="match status" value="1"/>
</dbReference>
<dbReference type="OrthoDB" id="9780943at2"/>
<dbReference type="SUPFAM" id="SSF53850">
    <property type="entry name" value="Periplasmic binding protein-like II"/>
    <property type="match status" value="1"/>
</dbReference>
<dbReference type="CDD" id="cd07012">
    <property type="entry name" value="PBP2_Bug_TTT"/>
    <property type="match status" value="1"/>
</dbReference>
<protein>
    <submittedName>
        <fullName evidence="3">C4-dicarboxylate ABC transporter substrate-binding protein</fullName>
    </submittedName>
</protein>
<comment type="caution">
    <text evidence="3">The sequence shown here is derived from an EMBL/GenBank/DDBJ whole genome shotgun (WGS) entry which is preliminary data.</text>
</comment>
<dbReference type="RefSeq" id="WP_037460136.1">
    <property type="nucleotide sequence ID" value="NZ_AVFL01000037.1"/>
</dbReference>
<dbReference type="InterPro" id="IPR005064">
    <property type="entry name" value="BUG"/>
</dbReference>
<name>W9GZ07_9PROT</name>
<reference evidence="3 4" key="1">
    <citation type="submission" date="2013-08" db="EMBL/GenBank/DDBJ databases">
        <title>The genome sequence of Skermanella stibiiresistens.</title>
        <authorList>
            <person name="Zhu W."/>
            <person name="Wang G."/>
        </authorList>
    </citation>
    <scope>NUCLEOTIDE SEQUENCE [LARGE SCALE GENOMIC DNA]</scope>
    <source>
        <strain evidence="3 4">SB22</strain>
    </source>
</reference>
<evidence type="ECO:0000256" key="1">
    <source>
        <dbReference type="ARBA" id="ARBA00006987"/>
    </source>
</evidence>
<gene>
    <name evidence="3" type="ORF">N825_25645</name>
</gene>
<sequence length="326" mass="34124">MRHANFRTLRHAFTAAAVAGALALGASHASAQVKGLELIAPASPGGGWDQHARAVQQVLQKLDLATGIQVVNIPGAGGTIGLAQFVTAKKRSPSLLVGGQIMVGAIVTNKSPVTLDQVTPLARLTGEYTAIVVPTDSPITSLQDILAKFKADPGSVSWGGGSAGGSDQILAGLIAKKVDIDPAKINYVATAGGGELMSSILGGHITLAMGGYNEFAPQIEGGKLRAVAVSSPERLPGVQTPTLKEQGVDIEFVNWRGVFAQGAVKASDKKQLDEMMGKMAASPEWKEILKQRGWIDQYQPADEFAAFLKNERSQIEVTLTDLGLVK</sequence>
<dbReference type="EMBL" id="AVFL01000037">
    <property type="protein sequence ID" value="EWY36708.1"/>
    <property type="molecule type" value="Genomic_DNA"/>
</dbReference>
<dbReference type="InterPro" id="IPR042100">
    <property type="entry name" value="Bug_dom1"/>
</dbReference>
<dbReference type="Pfam" id="PF03401">
    <property type="entry name" value="TctC"/>
    <property type="match status" value="1"/>
</dbReference>
<accession>W9GZ07</accession>
<dbReference type="Proteomes" id="UP000019486">
    <property type="component" value="Unassembled WGS sequence"/>
</dbReference>
<organism evidence="3 4">
    <name type="scientific">Skermanella stibiiresistens SB22</name>
    <dbReference type="NCBI Taxonomy" id="1385369"/>
    <lineage>
        <taxon>Bacteria</taxon>
        <taxon>Pseudomonadati</taxon>
        <taxon>Pseudomonadota</taxon>
        <taxon>Alphaproteobacteria</taxon>
        <taxon>Rhodospirillales</taxon>
        <taxon>Azospirillaceae</taxon>
        <taxon>Skermanella</taxon>
    </lineage>
</organism>
<dbReference type="PATRIC" id="fig|1385369.3.peg.6255"/>
<comment type="similarity">
    <text evidence="1">Belongs to the UPF0065 (bug) family.</text>
</comment>
<dbReference type="Gene3D" id="3.40.190.10">
    <property type="entry name" value="Periplasmic binding protein-like II"/>
    <property type="match status" value="1"/>
</dbReference>
<keyword evidence="2" id="KW-0732">Signal</keyword>
<dbReference type="STRING" id="1385369.N825_25645"/>
<dbReference type="Gene3D" id="3.40.190.150">
    <property type="entry name" value="Bordetella uptake gene, domain 1"/>
    <property type="match status" value="1"/>
</dbReference>